<evidence type="ECO:0000256" key="7">
    <source>
        <dbReference type="ARBA" id="ARBA00022989"/>
    </source>
</evidence>
<keyword evidence="8" id="KW-0406">Ion transport</keyword>
<evidence type="ECO:0000313" key="14">
    <source>
        <dbReference type="EMBL" id="KAG9508541.1"/>
    </source>
</evidence>
<feature type="compositionally biased region" description="Low complexity" evidence="12">
    <location>
        <begin position="148"/>
        <end position="164"/>
    </location>
</feature>
<feature type="transmembrane region" description="Helical" evidence="13">
    <location>
        <begin position="1060"/>
        <end position="1084"/>
    </location>
</feature>
<evidence type="ECO:0000256" key="5">
    <source>
        <dbReference type="ARBA" id="ARBA00022692"/>
    </source>
</evidence>
<evidence type="ECO:0000313" key="15">
    <source>
        <dbReference type="Proteomes" id="UP000825002"/>
    </source>
</evidence>
<dbReference type="InterPro" id="IPR004878">
    <property type="entry name" value="Otopetrin"/>
</dbReference>
<keyword evidence="11" id="KW-0175">Coiled coil</keyword>
<evidence type="ECO:0000256" key="12">
    <source>
        <dbReference type="SAM" id="MobiDB-lite"/>
    </source>
</evidence>
<feature type="transmembrane region" description="Helical" evidence="13">
    <location>
        <begin position="1105"/>
        <end position="1124"/>
    </location>
</feature>
<keyword evidence="7 13" id="KW-1133">Transmembrane helix</keyword>
<feature type="transmembrane region" description="Helical" evidence="13">
    <location>
        <begin position="325"/>
        <end position="348"/>
    </location>
</feature>
<keyword evidence="10" id="KW-0407">Ion channel</keyword>
<name>A0ABQ7S582_9ACAR</name>
<feature type="transmembrane region" description="Helical" evidence="13">
    <location>
        <begin position="610"/>
        <end position="629"/>
    </location>
</feature>
<feature type="transmembrane region" description="Helical" evidence="13">
    <location>
        <begin position="816"/>
        <end position="839"/>
    </location>
</feature>
<feature type="non-terminal residue" evidence="14">
    <location>
        <position position="1178"/>
    </location>
</feature>
<feature type="transmembrane region" description="Helical" evidence="13">
    <location>
        <begin position="891"/>
        <end position="912"/>
    </location>
</feature>
<keyword evidence="4" id="KW-1003">Cell membrane</keyword>
<evidence type="ECO:0000256" key="10">
    <source>
        <dbReference type="ARBA" id="ARBA00023303"/>
    </source>
</evidence>
<comment type="caution">
    <text evidence="14">The sequence shown here is derived from an EMBL/GenBank/DDBJ whole genome shotgun (WGS) entry which is preliminary data.</text>
</comment>
<gene>
    <name evidence="14" type="primary">OtopLc</name>
    <name evidence="14" type="ORF">GZH46_02959</name>
</gene>
<feature type="region of interest" description="Disordered" evidence="12">
    <location>
        <begin position="122"/>
        <end position="164"/>
    </location>
</feature>
<evidence type="ECO:0000256" key="1">
    <source>
        <dbReference type="ARBA" id="ARBA00004651"/>
    </source>
</evidence>
<feature type="transmembrane region" description="Helical" evidence="13">
    <location>
        <begin position="360"/>
        <end position="377"/>
    </location>
</feature>
<comment type="similarity">
    <text evidence="2">Belongs to the otopetrin family.</text>
</comment>
<feature type="transmembrane region" description="Helical" evidence="13">
    <location>
        <begin position="649"/>
        <end position="669"/>
    </location>
</feature>
<evidence type="ECO:0000256" key="13">
    <source>
        <dbReference type="SAM" id="Phobius"/>
    </source>
</evidence>
<feature type="compositionally biased region" description="Polar residues" evidence="12">
    <location>
        <begin position="138"/>
        <end position="147"/>
    </location>
</feature>
<feature type="region of interest" description="Disordered" evidence="12">
    <location>
        <begin position="200"/>
        <end position="219"/>
    </location>
</feature>
<protein>
    <submittedName>
        <fullName evidence="14">Proton channel OtopLc</fullName>
    </submittedName>
</protein>
<sequence>RDDWDQEEELREVLEDLANNFDISEEELQTTQLAAVMHLVDASLPVTSVVSLGNDNSCINSESIKIEKGIEVGEKEEVTKSDTTYTIYTNNKDNPLKKEDSRSSSSDTTTFDSALDGASSFVASSSSNSDDTTTVSSCHSSTKNGKISSNDIMPSSSSSMGSNTMSSKNYKFGLTNHHLSMPEPNVIVPNEQLLVMADSTKVRHSHTHSSDSKVSSLSSASLKSSGSCDSITGKLMNVTSPVYTTADLSAKSQQPMAVVKSACIGKYRKNCTSNVPSKDRCSSAASIIGADSTSSSSSTNGQSIVSLDESSANLTTKRARCDSHLLVKFCSIIYATFLVILGCILHIAELRHKSRNSTDHIYSSCVALIGIAWLAFLHVDLQRYKRYACKFILIEHMYSQKKGDNSGSSNCVSSSSTSTLANSTTSSYLDGVSMNTEAIFKKTAIHMSVNNSKNNKSHKHSKQEAIQSQNAVITRQPALSSAFSTASSDSTSSEVTFGVAPRHQATNESTDANGFYYDRHQQHHHHHRQLDDHVKDGAHLHDHEHRNYSSMRLDSLRKNKLKSKMTTKKQRMASKLKGQHKHQLSDPHKFEQQPQVPAYRFVHGKMGANFYLKCGMAAFCFGHVIHEGLRFGQQVYFFMTDNVQCRDVAALVAHLITPLYSFYQLFMMFKYSNLVINRFKTLAYFGLMHIIGTSITFWFRTIIEEAFEDFVHKMDYFGHKAGGANSSRIYGINNTKLVQLPRAASASQSASIIEALTADWAADEASHASTGSGLMPLMSSPVTSTISPQLASNLPNSYACAQNTLLTTKSMNALPYLYPFTIEYNLLLAATFLGLYCNIGQVWSRSTDKGCSSHPFIRRELVHNHENGKEELEYKSNFVVNADCHAANKGLFCGFFVLLVTLVSIVIFFVTINKPTHIHLGIKINLIQEAALTILILTVTLAAFRQVVKLDRNPCLKDKVTTDDVLMLVPLPFFFIHSLLSFRAEIASLSWPSISTAVSLMSNGTTLDHLQQNSLTRFQLNNSANNINANLSASHNRTFTDNSIFQSHHHHHQQHYQMSYFKWITVAAHAIVLIEVLVQTNFIIDGKRRCSQSRYLRFKKPGRELITFAIILNITYWIVATFESKSVEQYRAEIEFYGPLPWMFVSHTTLPVMLFYRYHSSVCLAEIWGRAYKPAKKY</sequence>
<evidence type="ECO:0000256" key="3">
    <source>
        <dbReference type="ARBA" id="ARBA00022448"/>
    </source>
</evidence>
<keyword evidence="3" id="KW-0813">Transport</keyword>
<comment type="subcellular location">
    <subcellularLocation>
        <location evidence="1">Cell membrane</location>
        <topology evidence="1">Multi-pass membrane protein</topology>
    </subcellularLocation>
</comment>
<keyword evidence="5 13" id="KW-0812">Transmembrane</keyword>
<evidence type="ECO:0000256" key="6">
    <source>
        <dbReference type="ARBA" id="ARBA00022781"/>
    </source>
</evidence>
<evidence type="ECO:0000256" key="9">
    <source>
        <dbReference type="ARBA" id="ARBA00023136"/>
    </source>
</evidence>
<dbReference type="EMBL" id="JAIFTH010001419">
    <property type="protein sequence ID" value="KAG9508541.1"/>
    <property type="molecule type" value="Genomic_DNA"/>
</dbReference>
<evidence type="ECO:0000256" key="11">
    <source>
        <dbReference type="SAM" id="Coils"/>
    </source>
</evidence>
<feature type="compositionally biased region" description="Low complexity" evidence="12">
    <location>
        <begin position="122"/>
        <end position="137"/>
    </location>
</feature>
<feature type="transmembrane region" description="Helical" evidence="13">
    <location>
        <begin position="965"/>
        <end position="984"/>
    </location>
</feature>
<evidence type="ECO:0000256" key="4">
    <source>
        <dbReference type="ARBA" id="ARBA00022475"/>
    </source>
</evidence>
<accession>A0ABQ7S582</accession>
<dbReference type="Pfam" id="PF03189">
    <property type="entry name" value="Otopetrin"/>
    <property type="match status" value="2"/>
</dbReference>
<organism evidence="14 15">
    <name type="scientific">Fragariocoptes setiger</name>
    <dbReference type="NCBI Taxonomy" id="1670756"/>
    <lineage>
        <taxon>Eukaryota</taxon>
        <taxon>Metazoa</taxon>
        <taxon>Ecdysozoa</taxon>
        <taxon>Arthropoda</taxon>
        <taxon>Chelicerata</taxon>
        <taxon>Arachnida</taxon>
        <taxon>Acari</taxon>
        <taxon>Acariformes</taxon>
        <taxon>Trombidiformes</taxon>
        <taxon>Prostigmata</taxon>
        <taxon>Eupodina</taxon>
        <taxon>Eriophyoidea</taxon>
        <taxon>Phytoptidae</taxon>
        <taxon>Fragariocoptes</taxon>
    </lineage>
</organism>
<keyword evidence="9 13" id="KW-0472">Membrane</keyword>
<feature type="transmembrane region" description="Helical" evidence="13">
    <location>
        <begin position="681"/>
        <end position="699"/>
    </location>
</feature>
<feature type="transmembrane region" description="Helical" evidence="13">
    <location>
        <begin position="1136"/>
        <end position="1156"/>
    </location>
</feature>
<dbReference type="PANTHER" id="PTHR21522:SF58">
    <property type="entry name" value="AGAP000074-PA"/>
    <property type="match status" value="1"/>
</dbReference>
<feature type="non-terminal residue" evidence="14">
    <location>
        <position position="1"/>
    </location>
</feature>
<keyword evidence="15" id="KW-1185">Reference proteome</keyword>
<feature type="coiled-coil region" evidence="11">
    <location>
        <begin position="7"/>
        <end position="34"/>
    </location>
</feature>
<keyword evidence="6" id="KW-0375">Hydrogen ion transport</keyword>
<feature type="region of interest" description="Disordered" evidence="12">
    <location>
        <begin position="86"/>
        <end position="110"/>
    </location>
</feature>
<evidence type="ECO:0000256" key="2">
    <source>
        <dbReference type="ARBA" id="ARBA00006513"/>
    </source>
</evidence>
<reference evidence="14 15" key="1">
    <citation type="submission" date="2020-10" db="EMBL/GenBank/DDBJ databases">
        <authorList>
            <person name="Klimov P.B."/>
            <person name="Dyachkov S.M."/>
            <person name="Chetverikov P.E."/>
        </authorList>
    </citation>
    <scope>NUCLEOTIDE SEQUENCE [LARGE SCALE GENOMIC DNA]</scope>
    <source>
        <strain evidence="14">BMOC 18-1129-001#AD2665</strain>
        <tissue evidence="14">Entire mites</tissue>
    </source>
</reference>
<dbReference type="PANTHER" id="PTHR21522">
    <property type="entry name" value="PROTON CHANNEL OTOP"/>
    <property type="match status" value="1"/>
</dbReference>
<evidence type="ECO:0000256" key="8">
    <source>
        <dbReference type="ARBA" id="ARBA00023065"/>
    </source>
</evidence>
<proteinExistence type="inferred from homology"/>
<feature type="transmembrane region" description="Helical" evidence="13">
    <location>
        <begin position="924"/>
        <end position="944"/>
    </location>
</feature>
<dbReference type="Proteomes" id="UP000825002">
    <property type="component" value="Unassembled WGS sequence"/>
</dbReference>